<keyword evidence="2" id="KW-1185">Reference proteome</keyword>
<reference evidence="1" key="1">
    <citation type="submission" date="2021-06" db="EMBL/GenBank/DDBJ databases">
        <authorList>
            <person name="Kallberg Y."/>
            <person name="Tangrot J."/>
            <person name="Rosling A."/>
        </authorList>
    </citation>
    <scope>NUCLEOTIDE SEQUENCE</scope>
    <source>
        <strain evidence="1">IN212</strain>
    </source>
</reference>
<dbReference type="EMBL" id="CAJVPZ010029060">
    <property type="protein sequence ID" value="CAG8733140.1"/>
    <property type="molecule type" value="Genomic_DNA"/>
</dbReference>
<gene>
    <name evidence="1" type="ORF">RFULGI_LOCUS12296</name>
</gene>
<dbReference type="Proteomes" id="UP000789396">
    <property type="component" value="Unassembled WGS sequence"/>
</dbReference>
<dbReference type="OrthoDB" id="4062651at2759"/>
<proteinExistence type="predicted"/>
<sequence>IQLEIVNTENLLTIESFFNDISEIFQKVVQINEKAQYNKNISKAILCRLLSTEAVIKSLFVQKEQFRKEIATIGKNYRELMKEYENGLNSLKFLLEKIDDVCLKNDIEETGKFLERYSNYHKGQTNLIYLEVECIKNKFESNNSIIDIPTIDSNLLHESSDKER</sequence>
<protein>
    <submittedName>
        <fullName evidence="1">16698_t:CDS:1</fullName>
    </submittedName>
</protein>
<name>A0A9N9IE27_9GLOM</name>
<dbReference type="AlphaFoldDB" id="A0A9N9IE27"/>
<feature type="non-terminal residue" evidence="1">
    <location>
        <position position="1"/>
    </location>
</feature>
<evidence type="ECO:0000313" key="2">
    <source>
        <dbReference type="Proteomes" id="UP000789396"/>
    </source>
</evidence>
<accession>A0A9N9IE27</accession>
<evidence type="ECO:0000313" key="1">
    <source>
        <dbReference type="EMBL" id="CAG8733140.1"/>
    </source>
</evidence>
<comment type="caution">
    <text evidence="1">The sequence shown here is derived from an EMBL/GenBank/DDBJ whole genome shotgun (WGS) entry which is preliminary data.</text>
</comment>
<feature type="non-terminal residue" evidence="1">
    <location>
        <position position="164"/>
    </location>
</feature>
<organism evidence="1 2">
    <name type="scientific">Racocetra fulgida</name>
    <dbReference type="NCBI Taxonomy" id="60492"/>
    <lineage>
        <taxon>Eukaryota</taxon>
        <taxon>Fungi</taxon>
        <taxon>Fungi incertae sedis</taxon>
        <taxon>Mucoromycota</taxon>
        <taxon>Glomeromycotina</taxon>
        <taxon>Glomeromycetes</taxon>
        <taxon>Diversisporales</taxon>
        <taxon>Gigasporaceae</taxon>
        <taxon>Racocetra</taxon>
    </lineage>
</organism>